<evidence type="ECO:0000256" key="1">
    <source>
        <dbReference type="SAM" id="MobiDB-lite"/>
    </source>
</evidence>
<organism evidence="2 3">
    <name type="scientific">Legionella clemsonensis</name>
    <dbReference type="NCBI Taxonomy" id="1867846"/>
    <lineage>
        <taxon>Bacteria</taxon>
        <taxon>Pseudomonadati</taxon>
        <taxon>Pseudomonadota</taxon>
        <taxon>Gammaproteobacteria</taxon>
        <taxon>Legionellales</taxon>
        <taxon>Legionellaceae</taxon>
        <taxon>Legionella</taxon>
    </lineage>
</organism>
<feature type="region of interest" description="Disordered" evidence="1">
    <location>
        <begin position="665"/>
        <end position="723"/>
    </location>
</feature>
<sequence>MFRLLAKNNTNIPTSKIKRESQITFKFLDLQLRLSNAYLAIIKASQDAFYLKSLLKKYQILSSEFYSTNPKINKEYQAINVEIFLNSPWKNYVYENIESQGNIVDKTAINREVFTKQANAVEAVLAELKKIQERYDALKPEIFAEDNAEFVEKLLNTITLANKLIDVFKGEKIKSYKKIIDLIIKKASFKSDNNKIIRKKPLSTPKARAASAKIRKIEFDKIISRLIYASRDIASPIINFLNQDIAHDKLEQQFTRFMSIIIEIDKLQCMNKNDEFLENLKNFTAELNEFLAVINKGKSSDPKINLTQNLIIQMISLQLNPLLPLNNMKPSFTSEQSAHKIITEFKKTVIRINKNSLNEEEIQLIVSIFNKFQSSLFYYGELATHFFQNLNKLGDNILAELRKLKTTSKNTEIHKVLDEVEMIVGGLKRNAMLIELGAYARYQQAALIQSYILIESQKRTIKILGATTSDFTNYFTYLTLFLNEVLLKNSLVSIDVLTDLQILYDMSMKPATLIQQAEVRKKYYALVTTPLLKLIFEMAIIGKFTRQNLNESSIEVEEGSTSYFSPSDYSLSEVSTFKEESTTDQEIKELTKKEKSREKLSNNEFSSLNLLIPELTFNTSTTPDLIEKNAREILDAMPQSDFTIARPSRLNSVKVFELFGRRGTISEETSSTGSPRTLSDIPSAETPRAISRSLSSRNNFFFKTEQRKHSENEPSNNQPESHF</sequence>
<feature type="compositionally biased region" description="Low complexity" evidence="1">
    <location>
        <begin position="691"/>
        <end position="702"/>
    </location>
</feature>
<dbReference type="OrthoDB" id="9951555at2"/>
<evidence type="ECO:0000313" key="3">
    <source>
        <dbReference type="Proteomes" id="UP000201728"/>
    </source>
</evidence>
<proteinExistence type="predicted"/>
<evidence type="ECO:0000313" key="2">
    <source>
        <dbReference type="EMBL" id="ASQ45227.1"/>
    </source>
</evidence>
<dbReference type="KEGG" id="lcd:clem_03345"/>
<dbReference type="EMBL" id="CP016397">
    <property type="protein sequence ID" value="ASQ45227.1"/>
    <property type="molecule type" value="Genomic_DNA"/>
</dbReference>
<dbReference type="Proteomes" id="UP000201728">
    <property type="component" value="Chromosome"/>
</dbReference>
<reference evidence="3" key="1">
    <citation type="submission" date="2016-07" db="EMBL/GenBank/DDBJ databases">
        <authorList>
            <person name="Florea S."/>
            <person name="Webb J.S."/>
            <person name="Jaromczyk J."/>
            <person name="Schardl C.L."/>
        </authorList>
    </citation>
    <scope>NUCLEOTIDE SEQUENCE [LARGE SCALE GENOMIC DNA]</scope>
    <source>
        <strain evidence="3">CDC-D5610</strain>
    </source>
</reference>
<dbReference type="AlphaFoldDB" id="A0A222P052"/>
<name>A0A222P052_9GAMM</name>
<dbReference type="RefSeq" id="WP_094090308.1">
    <property type="nucleotide sequence ID" value="NZ_CP016397.1"/>
</dbReference>
<protein>
    <submittedName>
        <fullName evidence="2">Uncharacterized protein</fullName>
    </submittedName>
</protein>
<feature type="compositionally biased region" description="Polar residues" evidence="1">
    <location>
        <begin position="713"/>
        <end position="723"/>
    </location>
</feature>
<gene>
    <name evidence="2" type="ORF">clem_03345</name>
</gene>
<keyword evidence="3" id="KW-1185">Reference proteome</keyword>
<accession>A0A222P052</accession>